<proteinExistence type="predicted"/>
<name>A0A174LDW7_9FIRM</name>
<dbReference type="RefSeq" id="WP_034553577.1">
    <property type="nucleotide sequence ID" value="NZ_JAGZLI010000001.1"/>
</dbReference>
<evidence type="ECO:0000313" key="1">
    <source>
        <dbReference type="EMBL" id="CUP22584.1"/>
    </source>
</evidence>
<dbReference type="AlphaFoldDB" id="A0A174LDW7"/>
<protein>
    <submittedName>
        <fullName evidence="1">Uncharacterized protein</fullName>
    </submittedName>
</protein>
<organism evidence="1 2">
    <name type="scientific">Anaerotruncus colihominis</name>
    <dbReference type="NCBI Taxonomy" id="169435"/>
    <lineage>
        <taxon>Bacteria</taxon>
        <taxon>Bacillati</taxon>
        <taxon>Bacillota</taxon>
        <taxon>Clostridia</taxon>
        <taxon>Eubacteriales</taxon>
        <taxon>Oscillospiraceae</taxon>
        <taxon>Anaerotruncus</taxon>
    </lineage>
</organism>
<evidence type="ECO:0000313" key="2">
    <source>
        <dbReference type="Proteomes" id="UP000095765"/>
    </source>
</evidence>
<dbReference type="Proteomes" id="UP000095765">
    <property type="component" value="Unassembled WGS sequence"/>
</dbReference>
<reference evidence="1 2" key="1">
    <citation type="submission" date="2015-09" db="EMBL/GenBank/DDBJ databases">
        <authorList>
            <consortium name="Pathogen Informatics"/>
        </authorList>
    </citation>
    <scope>NUCLEOTIDE SEQUENCE [LARGE SCALE GENOMIC DNA]</scope>
    <source>
        <strain evidence="1 2">2789STDY5834939</strain>
    </source>
</reference>
<dbReference type="EMBL" id="CZBE01000001">
    <property type="protein sequence ID" value="CUP22584.1"/>
    <property type="molecule type" value="Genomic_DNA"/>
</dbReference>
<gene>
    <name evidence="1" type="ORF">ERS852551_00150</name>
</gene>
<sequence>MDMRRYLSEKLSLIPELGEREIMRKTMEQVFLPLYDHMMEKYDGLERRIYEEMPFLPGLYTICATLLPYKNAGDYPWLVPMDGSDLEQGQKSWGTAMEMLKEKHMAILDTVFLKDDYLVCRQIEKSDQRYPACLKIGEQKIAVRVKLKPAVRYRERIRTLYRHFQSNGIPWVTPNIPYCYKMFDVVLSENEIKGDYWPEAPLEIRFEFDGKEDKFQTGFLPVWNVHTIRAGQSAFPAPTPDRINYEYRFQFPDFDESGYLVDLDNPELISMRREKDALIAVSPKKGGLSWDILQILQHIPSETEQFPFPLTSNRQEDGFLGRLLLCHGAQIKTRAELARRIHSFDAAKEVRFDSFQLSSQLIAGESYSINDFIEDEIHDSQSLKTMILKFRSAGFPNYLTRDYMSMLVSQVQLAFPEFHCAGVLL</sequence>
<accession>A0A174LDW7</accession>